<dbReference type="Pfam" id="PF02146">
    <property type="entry name" value="SIR2"/>
    <property type="match status" value="1"/>
</dbReference>
<reference evidence="6" key="2">
    <citation type="submission" date="2024-10" db="UniProtKB">
        <authorList>
            <consortium name="EnsemblProtists"/>
        </authorList>
    </citation>
    <scope>IDENTIFICATION</scope>
</reference>
<dbReference type="GO" id="GO:0017136">
    <property type="term" value="F:histone deacetylase activity, NAD-dependent"/>
    <property type="evidence" value="ECO:0007669"/>
    <property type="project" value="TreeGrafter"/>
</dbReference>
<evidence type="ECO:0000256" key="4">
    <source>
        <dbReference type="SAM" id="MobiDB-lite"/>
    </source>
</evidence>
<dbReference type="InterPro" id="IPR050134">
    <property type="entry name" value="NAD-dep_sirtuin_deacylases"/>
</dbReference>
<proteinExistence type="predicted"/>
<feature type="domain" description="Deacetylase sirtuin-type" evidence="5">
    <location>
        <begin position="38"/>
        <end position="413"/>
    </location>
</feature>
<dbReference type="InterPro" id="IPR026590">
    <property type="entry name" value="Ssirtuin_cat_dom"/>
</dbReference>
<feature type="compositionally biased region" description="Low complexity" evidence="4">
    <location>
        <begin position="228"/>
        <end position="247"/>
    </location>
</feature>
<name>A0A0D3KHE6_EMIH1</name>
<dbReference type="InterPro" id="IPR029035">
    <property type="entry name" value="DHS-like_NAD/FAD-binding_dom"/>
</dbReference>
<evidence type="ECO:0000259" key="5">
    <source>
        <dbReference type="PROSITE" id="PS50305"/>
    </source>
</evidence>
<feature type="binding site" evidence="3">
    <location>
        <position position="193"/>
    </location>
    <ligand>
        <name>Zn(2+)</name>
        <dbReference type="ChEBI" id="CHEBI:29105"/>
    </ligand>
</feature>
<dbReference type="HOGENOM" id="CLU_023643_2_0_1"/>
<dbReference type="AlphaFoldDB" id="A0A0D3KHE6"/>
<protein>
    <recommendedName>
        <fullName evidence="5">Deacetylase sirtuin-type domain-containing protein</fullName>
    </recommendedName>
</protein>
<dbReference type="PaxDb" id="2903-EOD35181"/>
<accession>A0A0D3KHE6</accession>
<sequence length="416" mass="43905">MAAEPWAGAHASAAAASSVALEAAELTALAEADSTLLDGLREDRCESAARLLLQADFMLCATGAGMSVGCGMSTYRTYSSTGEESAARVGGSSGDDGDSDYAGPLYEALASAETLRLDPASFHAFMCSFFNDAQEARRTAGYRTLRAWQDCLFSSGHAFTFTSNVDGMHLREGFAWVFECHGSKMRWQCSKPCRDEVWDLLLYPSFRFPSARPAKRRRLQEQDEAPSAEDSGAAAEGAAAEGAVAEDAAAEGGGLTEAVGENSPTSAAASAARFVGQFDVGDATPPAPSCPHCSSAARPAVLLFGEDYASRHEAGGQAEEWAAWKQWVLDALAADRSKRLVVIEIGAGTAVPSVRDAGESLLRRAGSRQCTLVRINPTPMLGDNTTDGVLSIKWGAEAAIAHINECVRKLARESVD</sequence>
<dbReference type="KEGG" id="ehx:EMIHUDRAFT_363090"/>
<feature type="binding site" evidence="3">
    <location>
        <position position="293"/>
    </location>
    <ligand>
        <name>Zn(2+)</name>
        <dbReference type="ChEBI" id="CHEBI:29105"/>
    </ligand>
</feature>
<reference evidence="7" key="1">
    <citation type="journal article" date="2013" name="Nature">
        <title>Pan genome of the phytoplankton Emiliania underpins its global distribution.</title>
        <authorList>
            <person name="Read B.A."/>
            <person name="Kegel J."/>
            <person name="Klute M.J."/>
            <person name="Kuo A."/>
            <person name="Lefebvre S.C."/>
            <person name="Maumus F."/>
            <person name="Mayer C."/>
            <person name="Miller J."/>
            <person name="Monier A."/>
            <person name="Salamov A."/>
            <person name="Young J."/>
            <person name="Aguilar M."/>
            <person name="Claverie J.M."/>
            <person name="Frickenhaus S."/>
            <person name="Gonzalez K."/>
            <person name="Herman E.K."/>
            <person name="Lin Y.C."/>
            <person name="Napier J."/>
            <person name="Ogata H."/>
            <person name="Sarno A.F."/>
            <person name="Shmutz J."/>
            <person name="Schroeder D."/>
            <person name="de Vargas C."/>
            <person name="Verret F."/>
            <person name="von Dassow P."/>
            <person name="Valentin K."/>
            <person name="Van de Peer Y."/>
            <person name="Wheeler G."/>
            <person name="Dacks J.B."/>
            <person name="Delwiche C.F."/>
            <person name="Dyhrman S.T."/>
            <person name="Glockner G."/>
            <person name="John U."/>
            <person name="Richards T."/>
            <person name="Worden A.Z."/>
            <person name="Zhang X."/>
            <person name="Grigoriev I.V."/>
            <person name="Allen A.E."/>
            <person name="Bidle K."/>
            <person name="Borodovsky M."/>
            <person name="Bowler C."/>
            <person name="Brownlee C."/>
            <person name="Cock J.M."/>
            <person name="Elias M."/>
            <person name="Gladyshev V.N."/>
            <person name="Groth M."/>
            <person name="Guda C."/>
            <person name="Hadaegh A."/>
            <person name="Iglesias-Rodriguez M.D."/>
            <person name="Jenkins J."/>
            <person name="Jones B.M."/>
            <person name="Lawson T."/>
            <person name="Leese F."/>
            <person name="Lindquist E."/>
            <person name="Lobanov A."/>
            <person name="Lomsadze A."/>
            <person name="Malik S.B."/>
            <person name="Marsh M.E."/>
            <person name="Mackinder L."/>
            <person name="Mock T."/>
            <person name="Mueller-Roeber B."/>
            <person name="Pagarete A."/>
            <person name="Parker M."/>
            <person name="Probert I."/>
            <person name="Quesneville H."/>
            <person name="Raines C."/>
            <person name="Rensing S.A."/>
            <person name="Riano-Pachon D.M."/>
            <person name="Richier S."/>
            <person name="Rokitta S."/>
            <person name="Shiraiwa Y."/>
            <person name="Soanes D.M."/>
            <person name="van der Giezen M."/>
            <person name="Wahlund T.M."/>
            <person name="Williams B."/>
            <person name="Wilson W."/>
            <person name="Wolfe G."/>
            <person name="Wurch L.L."/>
        </authorList>
    </citation>
    <scope>NUCLEOTIDE SEQUENCE</scope>
</reference>
<organism evidence="6 7">
    <name type="scientific">Emiliania huxleyi (strain CCMP1516)</name>
    <dbReference type="NCBI Taxonomy" id="280463"/>
    <lineage>
        <taxon>Eukaryota</taxon>
        <taxon>Haptista</taxon>
        <taxon>Haptophyta</taxon>
        <taxon>Prymnesiophyceae</taxon>
        <taxon>Isochrysidales</taxon>
        <taxon>Noelaerhabdaceae</taxon>
        <taxon>Emiliania</taxon>
    </lineage>
</organism>
<dbReference type="SUPFAM" id="SSF52467">
    <property type="entry name" value="DHS-like NAD/FAD-binding domain"/>
    <property type="match status" value="1"/>
</dbReference>
<dbReference type="PROSITE" id="PS50305">
    <property type="entry name" value="SIRTUIN"/>
    <property type="match status" value="1"/>
</dbReference>
<feature type="binding site" evidence="3">
    <location>
        <position position="189"/>
    </location>
    <ligand>
        <name>Zn(2+)</name>
        <dbReference type="ChEBI" id="CHEBI:29105"/>
    </ligand>
</feature>
<keyword evidence="7" id="KW-1185">Reference proteome</keyword>
<feature type="binding site" evidence="3">
    <location>
        <position position="290"/>
    </location>
    <ligand>
        <name>Zn(2+)</name>
        <dbReference type="ChEBI" id="CHEBI:29105"/>
    </ligand>
</feature>
<dbReference type="InterPro" id="IPR003000">
    <property type="entry name" value="Sirtuin"/>
</dbReference>
<dbReference type="PANTHER" id="PTHR11085:SF10">
    <property type="entry name" value="NAD-DEPENDENT PROTEIN DEACYLASE SIRTUIN-5, MITOCHONDRIAL-RELATED"/>
    <property type="match status" value="1"/>
</dbReference>
<keyword evidence="3" id="KW-0862">Zinc</keyword>
<feature type="active site" description="Proton acceptor" evidence="3">
    <location>
        <position position="181"/>
    </location>
</feature>
<dbReference type="PANTHER" id="PTHR11085">
    <property type="entry name" value="NAD-DEPENDENT PROTEIN DEACYLASE SIRTUIN-5, MITOCHONDRIAL-RELATED"/>
    <property type="match status" value="1"/>
</dbReference>
<evidence type="ECO:0000313" key="6">
    <source>
        <dbReference type="EnsemblProtists" id="EOD35181"/>
    </source>
</evidence>
<dbReference type="EnsemblProtists" id="EOD35181">
    <property type="protein sequence ID" value="EOD35181"/>
    <property type="gene ID" value="EMIHUDRAFT_363090"/>
</dbReference>
<dbReference type="GO" id="GO:0005634">
    <property type="term" value="C:nucleus"/>
    <property type="evidence" value="ECO:0007669"/>
    <property type="project" value="TreeGrafter"/>
</dbReference>
<evidence type="ECO:0000256" key="3">
    <source>
        <dbReference type="PROSITE-ProRule" id="PRU00236"/>
    </source>
</evidence>
<evidence type="ECO:0000313" key="7">
    <source>
        <dbReference type="Proteomes" id="UP000013827"/>
    </source>
</evidence>
<dbReference type="Gene3D" id="3.40.50.1220">
    <property type="entry name" value="TPP-binding domain"/>
    <property type="match status" value="1"/>
</dbReference>
<keyword evidence="1" id="KW-0808">Transferase</keyword>
<dbReference type="RefSeq" id="XP_005787610.1">
    <property type="nucleotide sequence ID" value="XM_005787553.1"/>
</dbReference>
<evidence type="ECO:0000256" key="2">
    <source>
        <dbReference type="ARBA" id="ARBA00023027"/>
    </source>
</evidence>
<dbReference type="GeneID" id="17280451"/>
<dbReference type="GO" id="GO:0070403">
    <property type="term" value="F:NAD+ binding"/>
    <property type="evidence" value="ECO:0007669"/>
    <property type="project" value="InterPro"/>
</dbReference>
<keyword evidence="3" id="KW-0479">Metal-binding</keyword>
<keyword evidence="2" id="KW-0520">NAD</keyword>
<dbReference type="Proteomes" id="UP000013827">
    <property type="component" value="Unassembled WGS sequence"/>
</dbReference>
<feature type="region of interest" description="Disordered" evidence="4">
    <location>
        <begin position="214"/>
        <end position="263"/>
    </location>
</feature>
<evidence type="ECO:0000256" key="1">
    <source>
        <dbReference type="ARBA" id="ARBA00022679"/>
    </source>
</evidence>
<dbReference type="GO" id="GO:0046872">
    <property type="term" value="F:metal ion binding"/>
    <property type="evidence" value="ECO:0007669"/>
    <property type="project" value="UniProtKB-KW"/>
</dbReference>